<dbReference type="Pfam" id="PF01121">
    <property type="entry name" value="CoaE"/>
    <property type="match status" value="1"/>
</dbReference>
<dbReference type="AlphaFoldDB" id="A0A852ZXS1"/>
<evidence type="ECO:0000256" key="5">
    <source>
        <dbReference type="ARBA" id="ARBA00022777"/>
    </source>
</evidence>
<keyword evidence="4 8" id="KW-0547">Nucleotide-binding</keyword>
<comment type="function">
    <text evidence="8">Catalyzes the phosphorylation of the 3'-hydroxyl group of dephosphocoenzyme A to form coenzyme A.</text>
</comment>
<keyword evidence="6 8" id="KW-0067">ATP-binding</keyword>
<comment type="pathway">
    <text evidence="8">Cofactor biosynthesis; coenzyme A biosynthesis; CoA from (R)-pantothenate: step 5/5.</text>
</comment>
<dbReference type="SUPFAM" id="SSF52540">
    <property type="entry name" value="P-loop containing nucleoside triphosphate hydrolases"/>
    <property type="match status" value="1"/>
</dbReference>
<evidence type="ECO:0000256" key="3">
    <source>
        <dbReference type="ARBA" id="ARBA00022679"/>
    </source>
</evidence>
<gene>
    <name evidence="8" type="primary">coaE</name>
    <name evidence="10" type="ORF">FHU37_004126</name>
</gene>
<evidence type="ECO:0000256" key="8">
    <source>
        <dbReference type="HAMAP-Rule" id="MF_00376"/>
    </source>
</evidence>
<dbReference type="GO" id="GO:0005737">
    <property type="term" value="C:cytoplasm"/>
    <property type="evidence" value="ECO:0007669"/>
    <property type="project" value="UniProtKB-SubCell"/>
</dbReference>
<dbReference type="CDD" id="cd02022">
    <property type="entry name" value="DPCK"/>
    <property type="match status" value="1"/>
</dbReference>
<comment type="catalytic activity">
    <reaction evidence="8">
        <text>3'-dephospho-CoA + ATP = ADP + CoA + H(+)</text>
        <dbReference type="Rhea" id="RHEA:18245"/>
        <dbReference type="ChEBI" id="CHEBI:15378"/>
        <dbReference type="ChEBI" id="CHEBI:30616"/>
        <dbReference type="ChEBI" id="CHEBI:57287"/>
        <dbReference type="ChEBI" id="CHEBI:57328"/>
        <dbReference type="ChEBI" id="CHEBI:456216"/>
        <dbReference type="EC" id="2.7.1.24"/>
    </reaction>
</comment>
<dbReference type="EC" id="2.7.1.24" evidence="8 9"/>
<evidence type="ECO:0000313" key="10">
    <source>
        <dbReference type="EMBL" id="NYI07183.1"/>
    </source>
</evidence>
<evidence type="ECO:0000256" key="7">
    <source>
        <dbReference type="ARBA" id="ARBA00022993"/>
    </source>
</evidence>
<dbReference type="Proteomes" id="UP000567795">
    <property type="component" value="Unassembled WGS sequence"/>
</dbReference>
<dbReference type="GO" id="GO:0015937">
    <property type="term" value="P:coenzyme A biosynthetic process"/>
    <property type="evidence" value="ECO:0007669"/>
    <property type="project" value="UniProtKB-UniRule"/>
</dbReference>
<dbReference type="NCBIfam" id="NF002879">
    <property type="entry name" value="PRK03333.1"/>
    <property type="match status" value="1"/>
</dbReference>
<comment type="subcellular location">
    <subcellularLocation>
        <location evidence="8">Cytoplasm</location>
    </subcellularLocation>
</comment>
<dbReference type="UniPathway" id="UPA00241">
    <property type="reaction ID" value="UER00356"/>
</dbReference>
<evidence type="ECO:0000313" key="11">
    <source>
        <dbReference type="Proteomes" id="UP000567795"/>
    </source>
</evidence>
<keyword evidence="11" id="KW-1185">Reference proteome</keyword>
<dbReference type="EMBL" id="JACBZD010000001">
    <property type="protein sequence ID" value="NYI07183.1"/>
    <property type="molecule type" value="Genomic_DNA"/>
</dbReference>
<evidence type="ECO:0000256" key="9">
    <source>
        <dbReference type="NCBIfam" id="TIGR00152"/>
    </source>
</evidence>
<proteinExistence type="inferred from homology"/>
<dbReference type="PROSITE" id="PS51219">
    <property type="entry name" value="DPCK"/>
    <property type="match status" value="1"/>
</dbReference>
<evidence type="ECO:0000256" key="1">
    <source>
        <dbReference type="ARBA" id="ARBA00009018"/>
    </source>
</evidence>
<dbReference type="Gene3D" id="3.40.50.300">
    <property type="entry name" value="P-loop containing nucleotide triphosphate hydrolases"/>
    <property type="match status" value="1"/>
</dbReference>
<dbReference type="InterPro" id="IPR001977">
    <property type="entry name" value="Depp_CoAkinase"/>
</dbReference>
<organism evidence="10 11">
    <name type="scientific">Allostreptomyces psammosilenae</name>
    <dbReference type="NCBI Taxonomy" id="1892865"/>
    <lineage>
        <taxon>Bacteria</taxon>
        <taxon>Bacillati</taxon>
        <taxon>Actinomycetota</taxon>
        <taxon>Actinomycetes</taxon>
        <taxon>Kitasatosporales</taxon>
        <taxon>Streptomycetaceae</taxon>
        <taxon>Allostreptomyces</taxon>
    </lineage>
</organism>
<evidence type="ECO:0000256" key="4">
    <source>
        <dbReference type="ARBA" id="ARBA00022741"/>
    </source>
</evidence>
<dbReference type="InterPro" id="IPR027417">
    <property type="entry name" value="P-loop_NTPase"/>
</dbReference>
<protein>
    <recommendedName>
        <fullName evidence="8 9">Dephospho-CoA kinase</fullName>
        <ecNumber evidence="8 9">2.7.1.24</ecNumber>
    </recommendedName>
    <alternativeName>
        <fullName evidence="8">Dephosphocoenzyme A kinase</fullName>
    </alternativeName>
</protein>
<dbReference type="PANTHER" id="PTHR10695">
    <property type="entry name" value="DEPHOSPHO-COA KINASE-RELATED"/>
    <property type="match status" value="1"/>
</dbReference>
<dbReference type="GO" id="GO:0004140">
    <property type="term" value="F:dephospho-CoA kinase activity"/>
    <property type="evidence" value="ECO:0007669"/>
    <property type="project" value="UniProtKB-UniRule"/>
</dbReference>
<keyword evidence="2 8" id="KW-0963">Cytoplasm</keyword>
<keyword evidence="3 8" id="KW-0808">Transferase</keyword>
<feature type="binding site" evidence="8">
    <location>
        <begin position="11"/>
        <end position="16"/>
    </location>
    <ligand>
        <name>ATP</name>
        <dbReference type="ChEBI" id="CHEBI:30616"/>
    </ligand>
</feature>
<reference evidence="10 11" key="1">
    <citation type="submission" date="2020-07" db="EMBL/GenBank/DDBJ databases">
        <title>Sequencing the genomes of 1000 actinobacteria strains.</title>
        <authorList>
            <person name="Klenk H.-P."/>
        </authorList>
    </citation>
    <scope>NUCLEOTIDE SEQUENCE [LARGE SCALE GENOMIC DNA]</scope>
    <source>
        <strain evidence="10 11">DSM 42178</strain>
    </source>
</reference>
<sequence length="212" mass="22219">MLSVGLTGGVGSGKSAVSALLAEHGAVVIDADRLAREVVEPGTEGLAEIVTAFGPGVLRPDGSLDRPALAARVFGDEEQRRRLNGIVHPRVRARAAELQAAAPADAVVVQDIPLLVESGLAPSFDVVVVVDAAPETQLDRLVRLRGMAEADARARIAAQATRQERRRVADLVIDNDGPLEELPGKVAEVWRELCRRASAGERPADAGPNGVA</sequence>
<comment type="caution">
    <text evidence="10">The sequence shown here is derived from an EMBL/GenBank/DDBJ whole genome shotgun (WGS) entry which is preliminary data.</text>
</comment>
<dbReference type="GO" id="GO:0005524">
    <property type="term" value="F:ATP binding"/>
    <property type="evidence" value="ECO:0007669"/>
    <property type="project" value="UniProtKB-UniRule"/>
</dbReference>
<dbReference type="NCBIfam" id="TIGR00152">
    <property type="entry name" value="dephospho-CoA kinase"/>
    <property type="match status" value="1"/>
</dbReference>
<keyword evidence="7 8" id="KW-0173">Coenzyme A biosynthesis</keyword>
<keyword evidence="5 8" id="KW-0418">Kinase</keyword>
<accession>A0A852ZXS1</accession>
<dbReference type="HAMAP" id="MF_00376">
    <property type="entry name" value="Dephospho_CoA_kinase"/>
    <property type="match status" value="1"/>
</dbReference>
<evidence type="ECO:0000256" key="2">
    <source>
        <dbReference type="ARBA" id="ARBA00022490"/>
    </source>
</evidence>
<comment type="similarity">
    <text evidence="1 8">Belongs to the CoaE family.</text>
</comment>
<dbReference type="FunFam" id="3.40.50.300:FF:000991">
    <property type="entry name" value="Dephospho-CoA kinase"/>
    <property type="match status" value="1"/>
</dbReference>
<evidence type="ECO:0000256" key="6">
    <source>
        <dbReference type="ARBA" id="ARBA00022840"/>
    </source>
</evidence>
<dbReference type="PANTHER" id="PTHR10695:SF46">
    <property type="entry name" value="BIFUNCTIONAL COENZYME A SYNTHASE-RELATED"/>
    <property type="match status" value="1"/>
</dbReference>
<name>A0A852ZXS1_9ACTN</name>
<dbReference type="RefSeq" id="WP_179815642.1">
    <property type="nucleotide sequence ID" value="NZ_JACBZD010000001.1"/>
</dbReference>